<dbReference type="CDD" id="cd07956">
    <property type="entry name" value="Anticodon_Ia_Arg"/>
    <property type="match status" value="1"/>
</dbReference>
<accession>A0A1J0GJ79</accession>
<reference evidence="15" key="1">
    <citation type="journal article" date="2016" name="Front. Microbiol.">
        <title>Complete Genome Sequence of Clostridium estertheticum DSM 8809, a Microbe Identified in Spoiled Vacuum Packed Beef.</title>
        <authorList>
            <person name="Yu Z."/>
            <person name="Gunn L."/>
            <person name="Brennan E."/>
            <person name="Reid R."/>
            <person name="Wall P.G."/>
            <person name="Gaora O.P."/>
            <person name="Hurley D."/>
            <person name="Bolton D."/>
            <person name="Fanning S."/>
        </authorList>
    </citation>
    <scope>NUCLEOTIDE SEQUENCE [LARGE SCALE GENOMIC DNA]</scope>
    <source>
        <strain evidence="15">DSM 8809</strain>
    </source>
</reference>
<dbReference type="EC" id="6.1.1.19" evidence="10"/>
<evidence type="ECO:0000256" key="7">
    <source>
        <dbReference type="ARBA" id="ARBA00022917"/>
    </source>
</evidence>
<dbReference type="SUPFAM" id="SSF52374">
    <property type="entry name" value="Nucleotidylyl transferase"/>
    <property type="match status" value="1"/>
</dbReference>
<dbReference type="KEGG" id="ceu:A7L45_15930"/>
<feature type="domain" description="Arginyl tRNA synthetase N-terminal" evidence="13">
    <location>
        <begin position="1"/>
        <end position="82"/>
    </location>
</feature>
<evidence type="ECO:0000256" key="1">
    <source>
        <dbReference type="ARBA" id="ARBA00004496"/>
    </source>
</evidence>
<evidence type="ECO:0000256" key="5">
    <source>
        <dbReference type="ARBA" id="ARBA00022741"/>
    </source>
</evidence>
<evidence type="ECO:0000256" key="3">
    <source>
        <dbReference type="ARBA" id="ARBA00022490"/>
    </source>
</evidence>
<dbReference type="Proteomes" id="UP000182569">
    <property type="component" value="Chromosome"/>
</dbReference>
<dbReference type="Pfam" id="PF03485">
    <property type="entry name" value="Arg_tRNA_synt_N"/>
    <property type="match status" value="1"/>
</dbReference>
<sequence>MDYKKTVAQRIKQLVELDIETIESLIEIPPKPEMGEFAFPCFQLSKVMRKAPNMIAKDLKEKIEKDGFEKIECFGPYLNFFLDKGAFIKNTVEKILDEGDNYGSSKIGEGKNIVVEYSSPNIAKPFHVGHLFTTVIGNSLYKILSFEGYNCTGINHLGDWGTQFGKLIYAYKNWVDEDALVSEPIKELLRIYVKFHEEADLDPTLNEQAKMYFKKLEDGCDEEVELWTKFRDVSLVEFKKLYETLNVKFDSYAGESFYCDKMDDIIKDIDAKGLLVDSNGAKVVMLDEYNIPPCIIKKSDGATIYATRDLAAATYRKKTYDFHKNIYVVGKDQALHFKQVFTTLKLMGNKWADDCVHVPFGTVRFADKKLSTRKGDVIFLDELLNQAVAKTLEVINEKNPELENKEDVAKKVGIGAIVFTYLKNHRERDIVFNWEEMLSFDGETGPYVQYTYARAKSILRKVEETSKNNETDIELDYNKLNSKEEFELVKQLEGFQKSILFAIDKLEPSMVTRYVIDVAKAFNKFYNQYNISNLKDEADKKAKIKMVEATCQVIKNALGLIGIEVVDRM</sequence>
<evidence type="ECO:0000256" key="2">
    <source>
        <dbReference type="ARBA" id="ARBA00005594"/>
    </source>
</evidence>
<comment type="subunit">
    <text evidence="10">Monomer.</text>
</comment>
<dbReference type="InterPro" id="IPR008909">
    <property type="entry name" value="DALR_anticod-bd"/>
</dbReference>
<evidence type="ECO:0000256" key="4">
    <source>
        <dbReference type="ARBA" id="ARBA00022598"/>
    </source>
</evidence>
<comment type="subcellular location">
    <subcellularLocation>
        <location evidence="1 10">Cytoplasm</location>
    </subcellularLocation>
</comment>
<keyword evidence="5 10" id="KW-0547">Nucleotide-binding</keyword>
<dbReference type="InterPro" id="IPR001412">
    <property type="entry name" value="aa-tRNA-synth_I_CS"/>
</dbReference>
<dbReference type="Gene3D" id="3.30.1360.70">
    <property type="entry name" value="Arginyl tRNA synthetase N-terminal domain"/>
    <property type="match status" value="1"/>
</dbReference>
<comment type="similarity">
    <text evidence="2 10 11">Belongs to the class-I aminoacyl-tRNA synthetase family.</text>
</comment>
<keyword evidence="4 10" id="KW-0436">Ligase</keyword>
<dbReference type="GO" id="GO:0005737">
    <property type="term" value="C:cytoplasm"/>
    <property type="evidence" value="ECO:0007669"/>
    <property type="project" value="UniProtKB-SubCell"/>
</dbReference>
<dbReference type="PANTHER" id="PTHR11956:SF5">
    <property type="entry name" value="ARGININE--TRNA LIGASE, CYTOPLASMIC"/>
    <property type="match status" value="1"/>
</dbReference>
<dbReference type="RefSeq" id="WP_071613752.1">
    <property type="nucleotide sequence ID" value="NZ_CP015756.1"/>
</dbReference>
<evidence type="ECO:0000256" key="10">
    <source>
        <dbReference type="HAMAP-Rule" id="MF_00123"/>
    </source>
</evidence>
<evidence type="ECO:0000313" key="15">
    <source>
        <dbReference type="Proteomes" id="UP000182569"/>
    </source>
</evidence>
<evidence type="ECO:0000256" key="9">
    <source>
        <dbReference type="ARBA" id="ARBA00049339"/>
    </source>
</evidence>
<dbReference type="InterPro" id="IPR014729">
    <property type="entry name" value="Rossmann-like_a/b/a_fold"/>
</dbReference>
<dbReference type="SUPFAM" id="SSF47323">
    <property type="entry name" value="Anticodon-binding domain of a subclass of class I aminoacyl-tRNA synthetases"/>
    <property type="match status" value="1"/>
</dbReference>
<dbReference type="Pfam" id="PF05746">
    <property type="entry name" value="DALR_1"/>
    <property type="match status" value="1"/>
</dbReference>
<dbReference type="PROSITE" id="PS00178">
    <property type="entry name" value="AA_TRNA_LIGASE_I"/>
    <property type="match status" value="1"/>
</dbReference>
<dbReference type="GO" id="GO:0004814">
    <property type="term" value="F:arginine-tRNA ligase activity"/>
    <property type="evidence" value="ECO:0007669"/>
    <property type="project" value="UniProtKB-UniRule"/>
</dbReference>
<dbReference type="Pfam" id="PF00750">
    <property type="entry name" value="tRNA-synt_1d"/>
    <property type="match status" value="1"/>
</dbReference>
<dbReference type="FunFam" id="1.10.730.10:FF:000008">
    <property type="entry name" value="Arginine--tRNA ligase"/>
    <property type="match status" value="1"/>
</dbReference>
<evidence type="ECO:0000313" key="14">
    <source>
        <dbReference type="EMBL" id="APC41458.1"/>
    </source>
</evidence>
<protein>
    <recommendedName>
        <fullName evidence="10">Arginine--tRNA ligase</fullName>
        <ecNumber evidence="10">6.1.1.19</ecNumber>
    </recommendedName>
    <alternativeName>
        <fullName evidence="10">Arginyl-tRNA synthetase</fullName>
        <shortName evidence="10">ArgRS</shortName>
    </alternativeName>
</protein>
<dbReference type="STRING" id="1552.A7L45_15930"/>
<dbReference type="InterPro" id="IPR009080">
    <property type="entry name" value="tRNAsynth_Ia_anticodon-bd"/>
</dbReference>
<evidence type="ECO:0000259" key="12">
    <source>
        <dbReference type="SMART" id="SM00836"/>
    </source>
</evidence>
<dbReference type="Gene3D" id="1.10.730.10">
    <property type="entry name" value="Isoleucyl-tRNA Synthetase, Domain 1"/>
    <property type="match status" value="1"/>
</dbReference>
<dbReference type="FunFam" id="3.40.50.620:FF:000116">
    <property type="entry name" value="Arginine--tRNA ligase"/>
    <property type="match status" value="1"/>
</dbReference>
<dbReference type="EMBL" id="CP015756">
    <property type="protein sequence ID" value="APC41458.1"/>
    <property type="molecule type" value="Genomic_DNA"/>
</dbReference>
<dbReference type="SMART" id="SM00836">
    <property type="entry name" value="DALR_1"/>
    <property type="match status" value="1"/>
</dbReference>
<dbReference type="GO" id="GO:0005524">
    <property type="term" value="F:ATP binding"/>
    <property type="evidence" value="ECO:0007669"/>
    <property type="project" value="UniProtKB-UniRule"/>
</dbReference>
<dbReference type="CDD" id="cd00671">
    <property type="entry name" value="ArgRS_core"/>
    <property type="match status" value="1"/>
</dbReference>
<dbReference type="InterPro" id="IPR036695">
    <property type="entry name" value="Arg-tRNA-synth_N_sf"/>
</dbReference>
<keyword evidence="6 10" id="KW-0067">ATP-binding</keyword>
<dbReference type="SMART" id="SM01016">
    <property type="entry name" value="Arg_tRNA_synt_N"/>
    <property type="match status" value="1"/>
</dbReference>
<proteinExistence type="inferred from homology"/>
<dbReference type="AlphaFoldDB" id="A0A1J0GJ79"/>
<feature type="domain" description="DALR anticodon binding" evidence="12">
    <location>
        <begin position="448"/>
        <end position="569"/>
    </location>
</feature>
<dbReference type="SUPFAM" id="SSF55190">
    <property type="entry name" value="Arginyl-tRNA synthetase (ArgRS), N-terminal 'additional' domain"/>
    <property type="match status" value="1"/>
</dbReference>
<dbReference type="HAMAP" id="MF_00123">
    <property type="entry name" value="Arg_tRNA_synth"/>
    <property type="match status" value="1"/>
</dbReference>
<keyword evidence="8 10" id="KW-0030">Aminoacyl-tRNA synthetase</keyword>
<evidence type="ECO:0000256" key="8">
    <source>
        <dbReference type="ARBA" id="ARBA00023146"/>
    </source>
</evidence>
<comment type="catalytic activity">
    <reaction evidence="9 10">
        <text>tRNA(Arg) + L-arginine + ATP = L-arginyl-tRNA(Arg) + AMP + diphosphate</text>
        <dbReference type="Rhea" id="RHEA:20301"/>
        <dbReference type="Rhea" id="RHEA-COMP:9658"/>
        <dbReference type="Rhea" id="RHEA-COMP:9673"/>
        <dbReference type="ChEBI" id="CHEBI:30616"/>
        <dbReference type="ChEBI" id="CHEBI:32682"/>
        <dbReference type="ChEBI" id="CHEBI:33019"/>
        <dbReference type="ChEBI" id="CHEBI:78442"/>
        <dbReference type="ChEBI" id="CHEBI:78513"/>
        <dbReference type="ChEBI" id="CHEBI:456215"/>
        <dbReference type="EC" id="6.1.1.19"/>
    </reaction>
</comment>
<dbReference type="InterPro" id="IPR001278">
    <property type="entry name" value="Arg-tRNA-ligase"/>
</dbReference>
<evidence type="ECO:0000256" key="6">
    <source>
        <dbReference type="ARBA" id="ARBA00022840"/>
    </source>
</evidence>
<name>A0A1J0GJ79_9CLOT</name>
<evidence type="ECO:0000259" key="13">
    <source>
        <dbReference type="SMART" id="SM01016"/>
    </source>
</evidence>
<feature type="short sequence motif" description="'HIGH' region" evidence="10">
    <location>
        <begin position="120"/>
        <end position="130"/>
    </location>
</feature>
<dbReference type="Gene3D" id="3.40.50.620">
    <property type="entry name" value="HUPs"/>
    <property type="match status" value="1"/>
</dbReference>
<keyword evidence="3 10" id="KW-0963">Cytoplasm</keyword>
<dbReference type="PRINTS" id="PR01038">
    <property type="entry name" value="TRNASYNTHARG"/>
</dbReference>
<gene>
    <name evidence="10" type="primary">argS</name>
    <name evidence="14" type="ORF">A7L45_15930</name>
</gene>
<dbReference type="PANTHER" id="PTHR11956">
    <property type="entry name" value="ARGINYL-TRNA SYNTHETASE"/>
    <property type="match status" value="1"/>
</dbReference>
<dbReference type="InterPro" id="IPR035684">
    <property type="entry name" value="ArgRS_core"/>
</dbReference>
<keyword evidence="15" id="KW-1185">Reference proteome</keyword>
<dbReference type="InterPro" id="IPR005148">
    <property type="entry name" value="Arg-tRNA-synth_N"/>
</dbReference>
<dbReference type="GO" id="GO:0006420">
    <property type="term" value="P:arginyl-tRNA aminoacylation"/>
    <property type="evidence" value="ECO:0007669"/>
    <property type="project" value="UniProtKB-UniRule"/>
</dbReference>
<organism evidence="14 15">
    <name type="scientific">Clostridium estertheticum subsp. estertheticum</name>
    <dbReference type="NCBI Taxonomy" id="1552"/>
    <lineage>
        <taxon>Bacteria</taxon>
        <taxon>Bacillati</taxon>
        <taxon>Bacillota</taxon>
        <taxon>Clostridia</taxon>
        <taxon>Eubacteriales</taxon>
        <taxon>Clostridiaceae</taxon>
        <taxon>Clostridium</taxon>
    </lineage>
</organism>
<evidence type="ECO:0000256" key="11">
    <source>
        <dbReference type="RuleBase" id="RU363038"/>
    </source>
</evidence>
<dbReference type="OrthoDB" id="9805987at2"/>
<keyword evidence="7 10" id="KW-0648">Protein biosynthesis</keyword>
<dbReference type="NCBIfam" id="TIGR00456">
    <property type="entry name" value="argS"/>
    <property type="match status" value="1"/>
</dbReference>